<comment type="caution">
    <text evidence="1">The sequence shown here is derived from an EMBL/GenBank/DDBJ whole genome shotgun (WGS) entry which is preliminary data.</text>
</comment>
<name>A0A9E1GN18_9FIRM</name>
<evidence type="ECO:0000313" key="1">
    <source>
        <dbReference type="EMBL" id="MBS6623422.1"/>
    </source>
</evidence>
<evidence type="ECO:0000313" key="2">
    <source>
        <dbReference type="Proteomes" id="UP000811365"/>
    </source>
</evidence>
<proteinExistence type="predicted"/>
<accession>A0A9E1GN18</accession>
<organism evidence="1 2">
    <name type="scientific">Faecalibacterium prausnitzii</name>
    <dbReference type="NCBI Taxonomy" id="853"/>
    <lineage>
        <taxon>Bacteria</taxon>
        <taxon>Bacillati</taxon>
        <taxon>Bacillota</taxon>
        <taxon>Clostridia</taxon>
        <taxon>Eubacteriales</taxon>
        <taxon>Oscillospiraceae</taxon>
        <taxon>Faecalibacterium</taxon>
    </lineage>
</organism>
<reference evidence="1" key="1">
    <citation type="submission" date="2021-02" db="EMBL/GenBank/DDBJ databases">
        <title>Infant gut strain persistence is associated with maternal origin, phylogeny, and functional potential including surface adhesion and iron acquisition.</title>
        <authorList>
            <person name="Lou Y.C."/>
        </authorList>
    </citation>
    <scope>NUCLEOTIDE SEQUENCE</scope>
    <source>
        <strain evidence="1">L2_039_000G1_dasL2_039_000G1_maxbin2.maxbin.077</strain>
    </source>
</reference>
<protein>
    <submittedName>
        <fullName evidence="1">Uncharacterized protein</fullName>
    </submittedName>
</protein>
<gene>
    <name evidence="1" type="ORF">KH315_15050</name>
</gene>
<sequence length="66" mass="7840">MNIKYELLCSAVEKLADKLNEEMPKDFYIDELGLRYPLVLSAILLNRIRELETEVEKLKKKEEIKE</sequence>
<dbReference type="AlphaFoldDB" id="A0A9E1GN18"/>
<dbReference type="EMBL" id="JAGZYH010000136">
    <property type="protein sequence ID" value="MBS6623422.1"/>
    <property type="molecule type" value="Genomic_DNA"/>
</dbReference>
<dbReference type="Proteomes" id="UP000811365">
    <property type="component" value="Unassembled WGS sequence"/>
</dbReference>